<protein>
    <submittedName>
        <fullName evidence="1">Uncharacterized protein</fullName>
    </submittedName>
</protein>
<name>A0A6A5WSY1_9PLEO</name>
<dbReference type="AlphaFoldDB" id="A0A6A5WSY1"/>
<keyword evidence="2" id="KW-1185">Reference proteome</keyword>
<reference evidence="1" key="1">
    <citation type="journal article" date="2020" name="Stud. Mycol.">
        <title>101 Dothideomycetes genomes: a test case for predicting lifestyles and emergence of pathogens.</title>
        <authorList>
            <person name="Haridas S."/>
            <person name="Albert R."/>
            <person name="Binder M."/>
            <person name="Bloem J."/>
            <person name="Labutti K."/>
            <person name="Salamov A."/>
            <person name="Andreopoulos B."/>
            <person name="Baker S."/>
            <person name="Barry K."/>
            <person name="Bills G."/>
            <person name="Bluhm B."/>
            <person name="Cannon C."/>
            <person name="Castanera R."/>
            <person name="Culley D."/>
            <person name="Daum C."/>
            <person name="Ezra D."/>
            <person name="Gonzalez J."/>
            <person name="Henrissat B."/>
            <person name="Kuo A."/>
            <person name="Liang C."/>
            <person name="Lipzen A."/>
            <person name="Lutzoni F."/>
            <person name="Magnuson J."/>
            <person name="Mondo S."/>
            <person name="Nolan M."/>
            <person name="Ohm R."/>
            <person name="Pangilinan J."/>
            <person name="Park H.-J."/>
            <person name="Ramirez L."/>
            <person name="Alfaro M."/>
            <person name="Sun H."/>
            <person name="Tritt A."/>
            <person name="Yoshinaga Y."/>
            <person name="Zwiers L.-H."/>
            <person name="Turgeon B."/>
            <person name="Goodwin S."/>
            <person name="Spatafora J."/>
            <person name="Crous P."/>
            <person name="Grigoriev I."/>
        </authorList>
    </citation>
    <scope>NUCLEOTIDE SEQUENCE</scope>
    <source>
        <strain evidence="1">CBS 123094</strain>
    </source>
</reference>
<dbReference type="EMBL" id="ML977565">
    <property type="protein sequence ID" value="KAF2004802.1"/>
    <property type="molecule type" value="Genomic_DNA"/>
</dbReference>
<evidence type="ECO:0000313" key="2">
    <source>
        <dbReference type="Proteomes" id="UP000799779"/>
    </source>
</evidence>
<organism evidence="1 2">
    <name type="scientific">Amniculicola lignicola CBS 123094</name>
    <dbReference type="NCBI Taxonomy" id="1392246"/>
    <lineage>
        <taxon>Eukaryota</taxon>
        <taxon>Fungi</taxon>
        <taxon>Dikarya</taxon>
        <taxon>Ascomycota</taxon>
        <taxon>Pezizomycotina</taxon>
        <taxon>Dothideomycetes</taxon>
        <taxon>Pleosporomycetidae</taxon>
        <taxon>Pleosporales</taxon>
        <taxon>Amniculicolaceae</taxon>
        <taxon>Amniculicola</taxon>
    </lineage>
</organism>
<accession>A0A6A5WSY1</accession>
<sequence>MRHSTKQTGTNQLVLSARARLQALLLRPGRCWATTSASQLAVVMEPRSSILRILEGRGGAECSASVGRWRQWTVDSGQWTLLRRWPALPKHALAGWRSQTAAHPKKKKRRGLKARCGLLRQSCACWPRAVHWPGEVCHAGAAGTNKQKQIAGKSAHQLYDDGRCLGGGAGTEGWARWGYMQYGALERLRRAPRSWVQHGTVIIEGSRG</sequence>
<dbReference type="Proteomes" id="UP000799779">
    <property type="component" value="Unassembled WGS sequence"/>
</dbReference>
<proteinExistence type="predicted"/>
<evidence type="ECO:0000313" key="1">
    <source>
        <dbReference type="EMBL" id="KAF2004802.1"/>
    </source>
</evidence>
<gene>
    <name evidence="1" type="ORF">P154DRAFT_19208</name>
</gene>